<protein>
    <recommendedName>
        <fullName evidence="4">DUF4200 domain-containing protein</fullName>
    </recommendedName>
</protein>
<dbReference type="STRING" id="2880.D7FSD1"/>
<keyword evidence="6" id="KW-1185">Reference proteome</keyword>
<dbReference type="PANTHER" id="PTHR21683:SF2">
    <property type="entry name" value="COILED-COIL DOMAIN-CONTAINING PROTEIN 42 LIKE-2-LIKE"/>
    <property type="match status" value="1"/>
</dbReference>
<organism evidence="5 6">
    <name type="scientific">Ectocarpus siliculosus</name>
    <name type="common">Brown alga</name>
    <name type="synonym">Conferva siliculosa</name>
    <dbReference type="NCBI Taxonomy" id="2880"/>
    <lineage>
        <taxon>Eukaryota</taxon>
        <taxon>Sar</taxon>
        <taxon>Stramenopiles</taxon>
        <taxon>Ochrophyta</taxon>
        <taxon>PX clade</taxon>
        <taxon>Phaeophyceae</taxon>
        <taxon>Ectocarpales</taxon>
        <taxon>Ectocarpaceae</taxon>
        <taxon>Ectocarpus</taxon>
    </lineage>
</organism>
<dbReference type="Proteomes" id="UP000002630">
    <property type="component" value="Linkage Group LG08"/>
</dbReference>
<keyword evidence="1 2" id="KW-0175">Coiled coil</keyword>
<dbReference type="EMBL" id="FN648411">
    <property type="protein sequence ID" value="CBJ31072.1"/>
    <property type="molecule type" value="Genomic_DNA"/>
</dbReference>
<dbReference type="OMA" id="CADKKRV"/>
<name>D7FSD1_ECTSI</name>
<evidence type="ECO:0000259" key="4">
    <source>
        <dbReference type="Pfam" id="PF13863"/>
    </source>
</evidence>
<feature type="region of interest" description="Disordered" evidence="3">
    <location>
        <begin position="1"/>
        <end position="23"/>
    </location>
</feature>
<proteinExistence type="predicted"/>
<dbReference type="Pfam" id="PF13863">
    <property type="entry name" value="DUF4200"/>
    <property type="match status" value="1"/>
</dbReference>
<evidence type="ECO:0000313" key="5">
    <source>
        <dbReference type="EMBL" id="CBJ31072.1"/>
    </source>
</evidence>
<dbReference type="InterPro" id="IPR025252">
    <property type="entry name" value="DUF4200"/>
</dbReference>
<dbReference type="eggNOG" id="ENOG502QRWX">
    <property type="taxonomic scope" value="Eukaryota"/>
</dbReference>
<dbReference type="EMBL" id="FN649733">
    <property type="protein sequence ID" value="CBJ31072.1"/>
    <property type="molecule type" value="Genomic_DNA"/>
</dbReference>
<dbReference type="InterPro" id="IPR051147">
    <property type="entry name" value="CFAP_domain-containing"/>
</dbReference>
<evidence type="ECO:0000256" key="2">
    <source>
        <dbReference type="SAM" id="Coils"/>
    </source>
</evidence>
<evidence type="ECO:0000256" key="3">
    <source>
        <dbReference type="SAM" id="MobiDB-lite"/>
    </source>
</evidence>
<evidence type="ECO:0000313" key="6">
    <source>
        <dbReference type="Proteomes" id="UP000002630"/>
    </source>
</evidence>
<feature type="coiled-coil region" evidence="2">
    <location>
        <begin position="46"/>
        <end position="84"/>
    </location>
</feature>
<reference evidence="5 6" key="1">
    <citation type="journal article" date="2010" name="Nature">
        <title>The Ectocarpus genome and the independent evolution of multicellularity in brown algae.</title>
        <authorList>
            <person name="Cock J.M."/>
            <person name="Sterck L."/>
            <person name="Rouze P."/>
            <person name="Scornet D."/>
            <person name="Allen A.E."/>
            <person name="Amoutzias G."/>
            <person name="Anthouard V."/>
            <person name="Artiguenave F."/>
            <person name="Aury J.M."/>
            <person name="Badger J.H."/>
            <person name="Beszteri B."/>
            <person name="Billiau K."/>
            <person name="Bonnet E."/>
            <person name="Bothwell J.H."/>
            <person name="Bowler C."/>
            <person name="Boyen C."/>
            <person name="Brownlee C."/>
            <person name="Carrano C.J."/>
            <person name="Charrier B."/>
            <person name="Cho G.Y."/>
            <person name="Coelho S.M."/>
            <person name="Collen J."/>
            <person name="Corre E."/>
            <person name="Da Silva C."/>
            <person name="Delage L."/>
            <person name="Delaroque N."/>
            <person name="Dittami S.M."/>
            <person name="Doulbeau S."/>
            <person name="Elias M."/>
            <person name="Farnham G."/>
            <person name="Gachon C.M."/>
            <person name="Gschloessl B."/>
            <person name="Heesch S."/>
            <person name="Jabbari K."/>
            <person name="Jubin C."/>
            <person name="Kawai H."/>
            <person name="Kimura K."/>
            <person name="Kloareg B."/>
            <person name="Kupper F.C."/>
            <person name="Lang D."/>
            <person name="Le Bail A."/>
            <person name="Leblanc C."/>
            <person name="Lerouge P."/>
            <person name="Lohr M."/>
            <person name="Lopez P.J."/>
            <person name="Martens C."/>
            <person name="Maumus F."/>
            <person name="Michel G."/>
            <person name="Miranda-Saavedra D."/>
            <person name="Morales J."/>
            <person name="Moreau H."/>
            <person name="Motomura T."/>
            <person name="Nagasato C."/>
            <person name="Napoli C.A."/>
            <person name="Nelson D.R."/>
            <person name="Nyvall-Collen P."/>
            <person name="Peters A.F."/>
            <person name="Pommier C."/>
            <person name="Potin P."/>
            <person name="Poulain J."/>
            <person name="Quesneville H."/>
            <person name="Read B."/>
            <person name="Rensing S.A."/>
            <person name="Ritter A."/>
            <person name="Rousvoal S."/>
            <person name="Samanta M."/>
            <person name="Samson G."/>
            <person name="Schroeder D.C."/>
            <person name="Segurens B."/>
            <person name="Strittmatter M."/>
            <person name="Tonon T."/>
            <person name="Tregear J.W."/>
            <person name="Valentin K."/>
            <person name="von Dassow P."/>
            <person name="Yamagishi T."/>
            <person name="Van de Peer Y."/>
            <person name="Wincker P."/>
        </authorList>
    </citation>
    <scope>NUCLEOTIDE SEQUENCE [LARGE SCALE GENOMIC DNA]</scope>
    <source>
        <strain evidence="6">Ec32 / CCAP1310/4</strain>
    </source>
</reference>
<dbReference type="OrthoDB" id="2134857at2759"/>
<dbReference type="PANTHER" id="PTHR21683">
    <property type="entry name" value="COILED-COIL DOMAIN-CONTAINING PROTEIN 42 LIKE-2-LIKE-RELATED"/>
    <property type="match status" value="1"/>
</dbReference>
<feature type="domain" description="DUF4200" evidence="4">
    <location>
        <begin position="46"/>
        <end position="159"/>
    </location>
</feature>
<dbReference type="AlphaFoldDB" id="D7FSD1"/>
<dbReference type="InParanoid" id="D7FSD1"/>
<dbReference type="GO" id="GO:0005856">
    <property type="term" value="C:cytoskeleton"/>
    <property type="evidence" value="ECO:0007669"/>
    <property type="project" value="UniProtKB-ARBA"/>
</dbReference>
<feature type="coiled-coil region" evidence="2">
    <location>
        <begin position="110"/>
        <end position="147"/>
    </location>
</feature>
<evidence type="ECO:0000256" key="1">
    <source>
        <dbReference type="ARBA" id="ARBA00023054"/>
    </source>
</evidence>
<sequence>MANKEEGVFLTQKGKRRGGQAEDAVDADQLEEMVAGVAQTSQSTLLLKKKKEMREVDDALEFMKDEYNTRMDNCDQREAEFEQKQVDMREQVVKFEKFIQENDAKRIRAEAKAKQERRILDQQAAELRKLEKELSSAMAEEAKLEGRRLRLKRYEDYLKGSSSAADPERDEISDLLNRFKTLRDANFDLMKLCEEHDTSYEKGRLEMQQYRQDKQNEVLVTNSSLNEKQMELEQIRGAVKREEHKSEQEGERVMGVCRESGQVMLAISNLHARCKQTMRSRIPDMNDKQLEKMAFLERCLHCLHVVGERIE</sequence>
<accession>D7FSD1</accession>
<gene>
    <name evidence="5" type="ORF">Esi_0231_0032</name>
</gene>